<dbReference type="STRING" id="6265.A0A0B2UWJ5"/>
<reference evidence="2 3" key="1">
    <citation type="submission" date="2014-11" db="EMBL/GenBank/DDBJ databases">
        <title>Genetic blueprint of the zoonotic pathogen Toxocara canis.</title>
        <authorList>
            <person name="Zhu X.-Q."/>
            <person name="Korhonen P.K."/>
            <person name="Cai H."/>
            <person name="Young N.D."/>
            <person name="Nejsum P."/>
            <person name="von Samson-Himmelstjerna G."/>
            <person name="Boag P.R."/>
            <person name="Tan P."/>
            <person name="Li Q."/>
            <person name="Min J."/>
            <person name="Yang Y."/>
            <person name="Wang X."/>
            <person name="Fang X."/>
            <person name="Hall R.S."/>
            <person name="Hofmann A."/>
            <person name="Sternberg P.W."/>
            <person name="Jex A.R."/>
            <person name="Gasser R.B."/>
        </authorList>
    </citation>
    <scope>NUCLEOTIDE SEQUENCE [LARGE SCALE GENOMIC DNA]</scope>
    <source>
        <strain evidence="2">PN_DK_2014</strain>
    </source>
</reference>
<protein>
    <submittedName>
        <fullName evidence="2">Uncharacterized protein</fullName>
    </submittedName>
</protein>
<dbReference type="OrthoDB" id="10636041at2759"/>
<evidence type="ECO:0000256" key="1">
    <source>
        <dbReference type="SAM" id="MobiDB-lite"/>
    </source>
</evidence>
<dbReference type="EMBL" id="JPKZ01003105">
    <property type="protein sequence ID" value="KHN73502.1"/>
    <property type="molecule type" value="Genomic_DNA"/>
</dbReference>
<feature type="region of interest" description="Disordered" evidence="1">
    <location>
        <begin position="1"/>
        <end position="92"/>
    </location>
</feature>
<feature type="region of interest" description="Disordered" evidence="1">
    <location>
        <begin position="123"/>
        <end position="153"/>
    </location>
</feature>
<dbReference type="Proteomes" id="UP000031036">
    <property type="component" value="Unassembled WGS sequence"/>
</dbReference>
<comment type="caution">
    <text evidence="2">The sequence shown here is derived from an EMBL/GenBank/DDBJ whole genome shotgun (WGS) entry which is preliminary data.</text>
</comment>
<gene>
    <name evidence="2" type="ORF">Tcan_11761</name>
</gene>
<proteinExistence type="predicted"/>
<evidence type="ECO:0000313" key="3">
    <source>
        <dbReference type="Proteomes" id="UP000031036"/>
    </source>
</evidence>
<sequence>MKLDDGKGLNPLEKPVEKRAITEYKTNNKRNDEVEGSGSPPTDGKKKNLAAADIEWEASGIGPDDEDGDVVEGSGSSDDEVGGSGAAPPVRIPPVVTQQTTAATRTPYVDVHEVERRPVEEDVRIEEEPTTTRTTPRESYSEMTTPRTPPPTIFEEERHAPIDVLLKPGILAVQARRHHRFCFDSLDNAKCKLGTQLARITLPLHFVRVGVRLN</sequence>
<keyword evidence="3" id="KW-1185">Reference proteome</keyword>
<dbReference type="OMA" id="IFEEERH"/>
<name>A0A0B2UWJ5_TOXCA</name>
<accession>A0A0B2UWJ5</accession>
<dbReference type="AlphaFoldDB" id="A0A0B2UWJ5"/>
<evidence type="ECO:0000313" key="2">
    <source>
        <dbReference type="EMBL" id="KHN73502.1"/>
    </source>
</evidence>
<organism evidence="2 3">
    <name type="scientific">Toxocara canis</name>
    <name type="common">Canine roundworm</name>
    <dbReference type="NCBI Taxonomy" id="6265"/>
    <lineage>
        <taxon>Eukaryota</taxon>
        <taxon>Metazoa</taxon>
        <taxon>Ecdysozoa</taxon>
        <taxon>Nematoda</taxon>
        <taxon>Chromadorea</taxon>
        <taxon>Rhabditida</taxon>
        <taxon>Spirurina</taxon>
        <taxon>Ascaridomorpha</taxon>
        <taxon>Ascaridoidea</taxon>
        <taxon>Toxocaridae</taxon>
        <taxon>Toxocara</taxon>
    </lineage>
</organism>